<feature type="domain" description="Macro" evidence="12">
    <location>
        <begin position="979"/>
        <end position="1166"/>
    </location>
</feature>
<accession>A0ABM3XW96</accession>
<evidence type="ECO:0000256" key="3">
    <source>
        <dbReference type="ARBA" id="ARBA00022679"/>
    </source>
</evidence>
<dbReference type="Pfam" id="PF01661">
    <property type="entry name" value="Macro"/>
    <property type="match status" value="3"/>
</dbReference>
<dbReference type="PANTHER" id="PTHR14453">
    <property type="entry name" value="PARP/ZINC FINGER CCCH TYPE DOMAIN CONTAINING PROTEIN"/>
    <property type="match status" value="1"/>
</dbReference>
<dbReference type="InterPro" id="IPR052056">
    <property type="entry name" value="Mono-ARTD/PARP"/>
</dbReference>
<dbReference type="GeneID" id="103122519"/>
<dbReference type="InterPro" id="IPR012677">
    <property type="entry name" value="Nucleotide-bd_a/b_plait_sf"/>
</dbReference>
<dbReference type="EC" id="2.4.2.-" evidence="8"/>
<evidence type="ECO:0000256" key="5">
    <source>
        <dbReference type="ARBA" id="ARBA00023027"/>
    </source>
</evidence>
<dbReference type="CDD" id="cd01439">
    <property type="entry name" value="TCCD_inducible_PARP_like"/>
    <property type="match status" value="1"/>
</dbReference>
<evidence type="ECO:0000313" key="13">
    <source>
        <dbReference type="Proteomes" id="UP001652624"/>
    </source>
</evidence>
<dbReference type="InterPro" id="IPR012317">
    <property type="entry name" value="Poly(ADP-ribose)pol_cat_dom"/>
</dbReference>
<sequence length="1777" mass="199766">MEAPCGFPLLVEGSWGAVPPKNLSTKLQLYFQSSKKSGGGECEVHQEPGNPPHFLVVFFPEDVRQRVLERENHELVFPGKGTFKLSVKLPTAPEKAHKAAERDIPRHESKDHVQQSGVLEEPKDTLLVAFENLKDSVTDMMLKLLVENISGLSSDEFEVEAIRDFDVAVVTFKKHIDVMKFVGDCAKHPGVKQLKLSARLLEVTKTIRVENLPSGVDDHHLKIFFENPQNGGGKVVNIECFPEENSAFIEFFDRKVLDTIITRKLDFNNVPLCVFPYYNSLGTTLYGKKKPLITLPAPFKETLALPVWKFLQTKNHLIEEINEEMRQYHCELTWPKVNGEVTIRPVASLLSQGRNQIQTWKKDTSTAFNEIKSKYKVTSFELDKTVWSRIKNDLHDTRFLVEFNAVMKVLNVVGKSEDIQKFEREVNELKEVTNKKIEREKQSVQEKMVISPGKYYLLCHSGVLKHLCTECPEVEMFYDEATQHMCLKGLLADVYKIKCDILEKVLAMVQKSLQVSPEVFQFLQEADCAEFSKSLFIAQKILTVYELEAATVLLTSCSPGALIEAEKKMVSALTSKHIDVEDNKVLSDKKWKELTSSLSKKYNSSSRTVFINELTSRLTTEVVITGYVREVNEVHGSLSDFLETHTQIEQFVEVKTVLVLHYLKNEMNHLWQKVKKANVQVIFNPEYKQNSILLIGPKTKVLEAVNHVTQARDSVCVKSIHIDKPGVGQFFRDNAQAYQSQVRNLCGCFFELKSEVKAGGGSDGPKCFSRTTLPSGVSLIVQQGNLTQFPVEVVVNSANEDLKHIGGLAAALLKAAGPELQADCDQIVKTKGKILPGSATISKAGKLPYRHVIHAVGPQWTQYEAQKCVDQLKRTVEECLHLAEEHKYQSIAIPAISSGIYGFPLPQCVETIVLALKDKFQKKSDGHTLKEIYLVDTAEKSVEAFDEAVKMLFKESLPESASLPSLPVTKQPHMGKDDGNRGILLTPEGLRVLLVKGDVQNAVTDVVVNSIPSDLALNRGPLSQALLNKAGPKLQEELNTLGQAVTVHPGTILQTSGYNLHCSHVLHVVAPFWSENSTSAHQIMEVIIRKCLDITKNLSLKSVTFPAIGTGTLGFPKSIFAKLIISEVFKFSSEYQTTTLQEVHLMLHQNDHENIQVFSDEFSQRTNGNSSSDKISQVEDTQGFYGTVSSPCTGMYEMKIGSIIYQVATGDIINEETDVIVNSTSRTFDHKAGVSKAILEGAGKYVEMQCLLQAGQGNRDYIVTVGGLLKCKNIIHVVGGNDVKKSVTSVLQESNKRNYSSICLPAIGTGRAKQNPDKVAEAIIDAIEDFIQKDSIHSVKTVKVVIFRPPLLNVFYDKMKKKGSFDSCQQSMISKTSSLLSDVSQSPKKQCSLVLEEKRESTFFLVCGSNAKLVEDALYYIQDVIERNQCSYTSEDECIKDFDEKEYQELNDIQTKLNIAISLDTKKPSIKVLGFGDVTHAKKKIEEMIKSKRGRSAKEQEFWAECINEFVEWQYDANNMFHSFDKITNLLLEEARRTNRKTIEVKINHQLYKVDLNTYTATGAQGHTLQVKRLTKFEVEIPAHWRDMNQQNVLVVSLQPSDPEYMTVASKFNQTCVNFKIEKIERIQNTILWNSYQTQKKTMDAKNGQIANEKQLFHGTDADSVPFVNTMGFNRSYAGKHAVKYGKGTYFAVNASYSANDLYSRPDINGKKHMYYVRVLTGMYTRGDKSLLVPPPKNSENPTDLYDTVTDNVQNPSLFVVFYDYQSYPEYLITFKQ</sequence>
<dbReference type="Gene3D" id="3.30.70.330">
    <property type="match status" value="2"/>
</dbReference>
<evidence type="ECO:0000256" key="6">
    <source>
        <dbReference type="ARBA" id="ARBA00023242"/>
    </source>
</evidence>
<dbReference type="InterPro" id="IPR035979">
    <property type="entry name" value="RBD_domain_sf"/>
</dbReference>
<dbReference type="InterPro" id="IPR037197">
    <property type="entry name" value="WWE_dom_sf"/>
</dbReference>
<dbReference type="InterPro" id="IPR057047">
    <property type="entry name" value="PARP14_KH_5"/>
</dbReference>
<keyword evidence="4" id="KW-0548">Nucleotidyltransferase</keyword>
<dbReference type="Pfam" id="PF23252">
    <property type="entry name" value="KH_PARP14_5"/>
    <property type="match status" value="1"/>
</dbReference>
<dbReference type="Pfam" id="PF00644">
    <property type="entry name" value="PARP"/>
    <property type="match status" value="1"/>
</dbReference>
<dbReference type="Pfam" id="PF23249">
    <property type="entry name" value="KH_PARP14_3"/>
    <property type="match status" value="1"/>
</dbReference>
<dbReference type="InterPro" id="IPR057048">
    <property type="entry name" value="PARP14_KH_6"/>
</dbReference>
<dbReference type="SUPFAM" id="SSF54928">
    <property type="entry name" value="RNA-binding domain, RBD"/>
    <property type="match status" value="1"/>
</dbReference>
<dbReference type="CDD" id="cd12300">
    <property type="entry name" value="RRM1_PAR14"/>
    <property type="match status" value="1"/>
</dbReference>
<dbReference type="InterPro" id="IPR043472">
    <property type="entry name" value="Macro_dom-like"/>
</dbReference>
<reference evidence="14" key="1">
    <citation type="submission" date="2025-08" db="UniProtKB">
        <authorList>
            <consortium name="RefSeq"/>
        </authorList>
    </citation>
    <scope>IDENTIFICATION</scope>
</reference>
<dbReference type="Pfam" id="PF23248">
    <property type="entry name" value="KH_PARP14_2"/>
    <property type="match status" value="1"/>
</dbReference>
<dbReference type="Gene3D" id="3.40.220.10">
    <property type="entry name" value="Leucine Aminopeptidase, subunit E, domain 1"/>
    <property type="match status" value="3"/>
</dbReference>
<protein>
    <recommendedName>
        <fullName evidence="8">Poly [ADP-ribose] polymerase</fullName>
        <shortName evidence="8">PARP</shortName>
        <ecNumber evidence="8">2.4.2.-</ecNumber>
    </recommendedName>
</protein>
<dbReference type="PROSITE" id="PS51154">
    <property type="entry name" value="MACRO"/>
    <property type="match status" value="3"/>
</dbReference>
<dbReference type="Pfam" id="PF22005">
    <property type="entry name" value="WWE_1"/>
    <property type="match status" value="1"/>
</dbReference>
<dbReference type="InterPro" id="IPR057044">
    <property type="entry name" value="PARP14_KH_1"/>
</dbReference>
<dbReference type="Proteomes" id="UP001652624">
    <property type="component" value="Chromosome 9"/>
</dbReference>
<dbReference type="Pfam" id="PF23251">
    <property type="entry name" value="KH_PARP14_4"/>
    <property type="match status" value="1"/>
</dbReference>
<keyword evidence="5 8" id="KW-0520">NAD</keyword>
<dbReference type="InterPro" id="IPR057046">
    <property type="entry name" value="PARP14_KH_4"/>
</dbReference>
<evidence type="ECO:0000256" key="2">
    <source>
        <dbReference type="ARBA" id="ARBA00022676"/>
    </source>
</evidence>
<dbReference type="PROSITE" id="PS51059">
    <property type="entry name" value="PARP_CATALYTIC"/>
    <property type="match status" value="1"/>
</dbReference>
<dbReference type="InterPro" id="IPR057051">
    <property type="entry name" value="PARP14_RPM_1"/>
</dbReference>
<dbReference type="Pfam" id="PF23253">
    <property type="entry name" value="KH_PARP14_6"/>
    <property type="match status" value="1"/>
</dbReference>
<feature type="domain" description="Macro" evidence="12">
    <location>
        <begin position="1192"/>
        <end position="1363"/>
    </location>
</feature>
<name>A0ABM3XW96_ERIEU</name>
<feature type="domain" description="WWE" evidence="10">
    <location>
        <begin position="1499"/>
        <end position="1573"/>
    </location>
</feature>
<keyword evidence="3 8" id="KW-0808">Transferase</keyword>
<feature type="domain" description="Macro" evidence="12">
    <location>
        <begin position="766"/>
        <end position="953"/>
    </location>
</feature>
<dbReference type="PROSITE" id="PS50918">
    <property type="entry name" value="WWE"/>
    <property type="match status" value="1"/>
</dbReference>
<evidence type="ECO:0000256" key="8">
    <source>
        <dbReference type="RuleBase" id="RU362114"/>
    </source>
</evidence>
<evidence type="ECO:0000256" key="1">
    <source>
        <dbReference type="ARBA" id="ARBA00004123"/>
    </source>
</evidence>
<dbReference type="Pfam" id="PF23222">
    <property type="entry name" value="RRM_PARP14_1"/>
    <property type="match status" value="1"/>
</dbReference>
<dbReference type="CDD" id="cd02907">
    <property type="entry name" value="Macro_Af1521_BAL-like"/>
    <property type="match status" value="1"/>
</dbReference>
<dbReference type="Gene3D" id="3.90.228.10">
    <property type="match status" value="1"/>
</dbReference>
<dbReference type="InterPro" id="IPR057045">
    <property type="entry name" value="PARP14_KH_3"/>
</dbReference>
<dbReference type="Pfam" id="PF23245">
    <property type="entry name" value="RRM_PARP14_2"/>
    <property type="match status" value="1"/>
</dbReference>
<evidence type="ECO:0000256" key="7">
    <source>
        <dbReference type="ARBA" id="ARBA00024347"/>
    </source>
</evidence>
<dbReference type="SUPFAM" id="SSF117839">
    <property type="entry name" value="WWE domain"/>
    <property type="match status" value="1"/>
</dbReference>
<comment type="similarity">
    <text evidence="7">Belongs to the ARTD/PARP family.</text>
</comment>
<dbReference type="InterPro" id="IPR004170">
    <property type="entry name" value="WWE_dom"/>
</dbReference>
<dbReference type="PANTHER" id="PTHR14453:SF89">
    <property type="entry name" value="PROTEIN MONO-ADP-RIBOSYLTRANSFERASE PARP14"/>
    <property type="match status" value="1"/>
</dbReference>
<keyword evidence="2 8" id="KW-0328">Glycosyltransferase</keyword>
<dbReference type="CDD" id="cd02903">
    <property type="entry name" value="Macro_BAL-like"/>
    <property type="match status" value="2"/>
</dbReference>
<evidence type="ECO:0000256" key="4">
    <source>
        <dbReference type="ARBA" id="ARBA00022695"/>
    </source>
</evidence>
<evidence type="ECO:0000256" key="9">
    <source>
        <dbReference type="SAM" id="Coils"/>
    </source>
</evidence>
<dbReference type="Pfam" id="PF23084">
    <property type="entry name" value="KH_PARP14_1"/>
    <property type="match status" value="1"/>
</dbReference>
<dbReference type="InterPro" id="IPR057050">
    <property type="entry name" value="RRM_PARP14_2"/>
</dbReference>
<dbReference type="InterPro" id="IPR057049">
    <property type="entry name" value="PARP14_KH_8"/>
</dbReference>
<dbReference type="Gene3D" id="3.30.720.50">
    <property type="match status" value="1"/>
</dbReference>
<dbReference type="InterPro" id="IPR057043">
    <property type="entry name" value="PARP14_KH_2"/>
</dbReference>
<dbReference type="Pfam" id="PF23254">
    <property type="entry name" value="KH_PARP14_8"/>
    <property type="match status" value="1"/>
</dbReference>
<feature type="coiled-coil region" evidence="9">
    <location>
        <begin position="412"/>
        <end position="447"/>
    </location>
</feature>
<organism evidence="13 14">
    <name type="scientific">Erinaceus europaeus</name>
    <name type="common">Western European hedgehog</name>
    <dbReference type="NCBI Taxonomy" id="9365"/>
    <lineage>
        <taxon>Eukaryota</taxon>
        <taxon>Metazoa</taxon>
        <taxon>Chordata</taxon>
        <taxon>Craniata</taxon>
        <taxon>Vertebrata</taxon>
        <taxon>Euteleostomi</taxon>
        <taxon>Mammalia</taxon>
        <taxon>Eutheria</taxon>
        <taxon>Laurasiatheria</taxon>
        <taxon>Eulipotyphla</taxon>
        <taxon>Erinaceidae</taxon>
        <taxon>Erinaceinae</taxon>
        <taxon>Erinaceus</taxon>
    </lineage>
</organism>
<gene>
    <name evidence="14" type="primary">LOC103122519</name>
</gene>
<feature type="domain" description="PARP catalytic" evidence="11">
    <location>
        <begin position="1581"/>
        <end position="1777"/>
    </location>
</feature>
<keyword evidence="6" id="KW-0539">Nucleus</keyword>
<dbReference type="SMART" id="SM00506">
    <property type="entry name" value="A1pp"/>
    <property type="match status" value="3"/>
</dbReference>
<evidence type="ECO:0000259" key="12">
    <source>
        <dbReference type="PROSITE" id="PS51154"/>
    </source>
</evidence>
<dbReference type="SUPFAM" id="SSF52949">
    <property type="entry name" value="Macro domain-like"/>
    <property type="match status" value="3"/>
</dbReference>
<evidence type="ECO:0000259" key="10">
    <source>
        <dbReference type="PROSITE" id="PS50918"/>
    </source>
</evidence>
<dbReference type="InterPro" id="IPR054596">
    <property type="entry name" value="PARP14_WWE"/>
</dbReference>
<evidence type="ECO:0000259" key="11">
    <source>
        <dbReference type="PROSITE" id="PS51059"/>
    </source>
</evidence>
<comment type="subcellular location">
    <subcellularLocation>
        <location evidence="1">Nucleus</location>
    </subcellularLocation>
</comment>
<dbReference type="SUPFAM" id="SSF56399">
    <property type="entry name" value="ADP-ribosylation"/>
    <property type="match status" value="1"/>
</dbReference>
<keyword evidence="9" id="KW-0175">Coiled coil</keyword>
<evidence type="ECO:0000313" key="14">
    <source>
        <dbReference type="RefSeq" id="XP_060053091.1"/>
    </source>
</evidence>
<dbReference type="RefSeq" id="XP_060053091.1">
    <property type="nucleotide sequence ID" value="XM_060197108.1"/>
</dbReference>
<keyword evidence="13" id="KW-1185">Reference proteome</keyword>
<dbReference type="Pfam" id="PF23085">
    <property type="entry name" value="RRM_PARP14_3"/>
    <property type="match status" value="1"/>
</dbReference>
<proteinExistence type="inferred from homology"/>
<dbReference type="InterPro" id="IPR002589">
    <property type="entry name" value="Macro_dom"/>
</dbReference>